<reference evidence="11" key="2">
    <citation type="journal article" date="2021" name="Mar. Drugs">
        <title>Genome Reduction and Secondary Metabolism of the Marine Sponge-Associated Cyanobacterium Leptothoe.</title>
        <authorList>
            <person name="Konstantinou D."/>
            <person name="Popin R.V."/>
            <person name="Fewer D.P."/>
            <person name="Sivonen K."/>
            <person name="Gkelis S."/>
        </authorList>
    </citation>
    <scope>NUCLEOTIDE SEQUENCE</scope>
    <source>
        <strain evidence="11">TAU-MAC 1115</strain>
    </source>
</reference>
<proteinExistence type="inferred from homology"/>
<dbReference type="HAMAP" id="MF_00083">
    <property type="entry name" value="Pept_tRNA_hydro_bact"/>
    <property type="match status" value="1"/>
</dbReference>
<dbReference type="EMBL" id="JADOES010000003">
    <property type="protein sequence ID" value="MBT9314236.1"/>
    <property type="molecule type" value="Genomic_DNA"/>
</dbReference>
<evidence type="ECO:0000256" key="7">
    <source>
        <dbReference type="ARBA" id="ARBA00050038"/>
    </source>
</evidence>
<dbReference type="FunFam" id="3.40.50.1470:FF:000001">
    <property type="entry name" value="Peptidyl-tRNA hydrolase"/>
    <property type="match status" value="1"/>
</dbReference>
<comment type="catalytic activity">
    <reaction evidence="6 8 9">
        <text>an N-acyl-L-alpha-aminoacyl-tRNA + H2O = an N-acyl-L-amino acid + a tRNA + H(+)</text>
        <dbReference type="Rhea" id="RHEA:54448"/>
        <dbReference type="Rhea" id="RHEA-COMP:10123"/>
        <dbReference type="Rhea" id="RHEA-COMP:13883"/>
        <dbReference type="ChEBI" id="CHEBI:15377"/>
        <dbReference type="ChEBI" id="CHEBI:15378"/>
        <dbReference type="ChEBI" id="CHEBI:59874"/>
        <dbReference type="ChEBI" id="CHEBI:78442"/>
        <dbReference type="ChEBI" id="CHEBI:138191"/>
        <dbReference type="EC" id="3.1.1.29"/>
    </reaction>
</comment>
<dbReference type="GO" id="GO:0005737">
    <property type="term" value="C:cytoplasm"/>
    <property type="evidence" value="ECO:0007669"/>
    <property type="project" value="UniProtKB-SubCell"/>
</dbReference>
<dbReference type="Proteomes" id="UP000717364">
    <property type="component" value="Unassembled WGS sequence"/>
</dbReference>
<dbReference type="Gene3D" id="3.40.50.1470">
    <property type="entry name" value="Peptidyl-tRNA hydrolase"/>
    <property type="match status" value="1"/>
</dbReference>
<dbReference type="GO" id="GO:0004045">
    <property type="term" value="F:peptidyl-tRNA hydrolase activity"/>
    <property type="evidence" value="ECO:0007669"/>
    <property type="project" value="UniProtKB-UniRule"/>
</dbReference>
<dbReference type="RefSeq" id="WP_407658783.1">
    <property type="nucleotide sequence ID" value="NZ_JADOES010000003.1"/>
</dbReference>
<comment type="subunit">
    <text evidence="8">Monomer.</text>
</comment>
<dbReference type="Pfam" id="PF01195">
    <property type="entry name" value="Pept_tRNA_hydro"/>
    <property type="match status" value="1"/>
</dbReference>
<evidence type="ECO:0000256" key="6">
    <source>
        <dbReference type="ARBA" id="ARBA00048707"/>
    </source>
</evidence>
<feature type="site" description="Discriminates between blocked and unblocked aminoacyl-tRNA" evidence="8">
    <location>
        <position position="18"/>
    </location>
</feature>
<keyword evidence="2 8" id="KW-0820">tRNA-binding</keyword>
<name>A0A947DBP5_9CYAN</name>
<comment type="subcellular location">
    <subcellularLocation>
        <location evidence="8">Cytoplasm</location>
    </subcellularLocation>
</comment>
<dbReference type="InterPro" id="IPR001328">
    <property type="entry name" value="Pept_tRNA_hydro"/>
</dbReference>
<keyword evidence="12" id="KW-1185">Reference proteome</keyword>
<dbReference type="GO" id="GO:0006515">
    <property type="term" value="P:protein quality control for misfolded or incompletely synthesized proteins"/>
    <property type="evidence" value="ECO:0007669"/>
    <property type="project" value="UniProtKB-UniRule"/>
</dbReference>
<evidence type="ECO:0000256" key="10">
    <source>
        <dbReference type="RuleBase" id="RU004320"/>
    </source>
</evidence>
<comment type="function">
    <text evidence="8">Hydrolyzes ribosome-free peptidyl-tRNAs (with 1 or more amino acids incorporated), which drop off the ribosome during protein synthesis, or as a result of ribosome stalling.</text>
</comment>
<feature type="binding site" evidence="8">
    <location>
        <position position="77"/>
    </location>
    <ligand>
        <name>tRNA</name>
        <dbReference type="ChEBI" id="CHEBI:17843"/>
    </ligand>
</feature>
<feature type="site" description="Stabilizes the basic form of H active site to accept a proton" evidence="8">
    <location>
        <position position="102"/>
    </location>
</feature>
<dbReference type="PROSITE" id="PS01195">
    <property type="entry name" value="PEPT_TRNA_HYDROL_1"/>
    <property type="match status" value="1"/>
</dbReference>
<feature type="binding site" evidence="8">
    <location>
        <position position="75"/>
    </location>
    <ligand>
        <name>tRNA</name>
        <dbReference type="ChEBI" id="CHEBI:17843"/>
    </ligand>
</feature>
<dbReference type="GO" id="GO:0072344">
    <property type="term" value="P:rescue of stalled ribosome"/>
    <property type="evidence" value="ECO:0007669"/>
    <property type="project" value="UniProtKB-UniRule"/>
</dbReference>
<dbReference type="NCBIfam" id="TIGR00447">
    <property type="entry name" value="pth"/>
    <property type="match status" value="1"/>
</dbReference>
<dbReference type="PROSITE" id="PS01196">
    <property type="entry name" value="PEPT_TRNA_HYDROL_2"/>
    <property type="match status" value="1"/>
</dbReference>
<keyword evidence="3 8" id="KW-0378">Hydrolase</keyword>
<keyword evidence="4 8" id="KW-0694">RNA-binding</keyword>
<feature type="binding site" evidence="8">
    <location>
        <position position="123"/>
    </location>
    <ligand>
        <name>tRNA</name>
        <dbReference type="ChEBI" id="CHEBI:17843"/>
    </ligand>
</feature>
<dbReference type="InterPro" id="IPR036416">
    <property type="entry name" value="Pept_tRNA_hydro_sf"/>
</dbReference>
<sequence>MTDADSPQTPKLLVGLGNPGQKYDRTRHNIGFEVIDALAKAWSIPMSNNKRFQGITGESRTAAGNRLILLKPTTYMNRSGQSIRAIVDWYKLSPSDVLVIYDDMDLPIGKLRLRLSGSAGGHNGMKSIISHLGTQIFPRLRLGISRSDNPETQSNRTVVNHVLGKFAPDERKVIDAAIQLAEEAVEFSLSKGIERAMSLYNGREAAA</sequence>
<dbReference type="PANTHER" id="PTHR17224">
    <property type="entry name" value="PEPTIDYL-TRNA HYDROLASE"/>
    <property type="match status" value="1"/>
</dbReference>
<reference evidence="11" key="1">
    <citation type="submission" date="2020-11" db="EMBL/GenBank/DDBJ databases">
        <authorList>
            <person name="Konstantinou D."/>
            <person name="Gkelis S."/>
            <person name="Popin R."/>
            <person name="Fewer D."/>
            <person name="Sivonen K."/>
        </authorList>
    </citation>
    <scope>NUCLEOTIDE SEQUENCE</scope>
    <source>
        <strain evidence="11">TAU-MAC 1115</strain>
    </source>
</reference>
<evidence type="ECO:0000256" key="1">
    <source>
        <dbReference type="ARBA" id="ARBA00013260"/>
    </source>
</evidence>
<dbReference type="AlphaFoldDB" id="A0A947DBP5"/>
<organism evidence="11 12">
    <name type="scientific">Leptothoe spongobia TAU-MAC 1115</name>
    <dbReference type="NCBI Taxonomy" id="1967444"/>
    <lineage>
        <taxon>Bacteria</taxon>
        <taxon>Bacillati</taxon>
        <taxon>Cyanobacteriota</taxon>
        <taxon>Cyanophyceae</taxon>
        <taxon>Nodosilineales</taxon>
        <taxon>Cymatolegaceae</taxon>
        <taxon>Leptothoe</taxon>
        <taxon>Leptothoe spongobia</taxon>
    </lineage>
</organism>
<accession>A0A947DBP5</accession>
<keyword evidence="8" id="KW-0963">Cytoplasm</keyword>
<dbReference type="PANTHER" id="PTHR17224:SF1">
    <property type="entry name" value="PEPTIDYL-TRNA HYDROLASE"/>
    <property type="match status" value="1"/>
</dbReference>
<evidence type="ECO:0000256" key="2">
    <source>
        <dbReference type="ARBA" id="ARBA00022555"/>
    </source>
</evidence>
<comment type="similarity">
    <text evidence="5 8 10">Belongs to the PTH family.</text>
</comment>
<comment type="function">
    <text evidence="8">Catalyzes the release of premature peptidyl moieties from peptidyl-tRNA molecules trapped in stalled 50S ribosomal subunits, and thus maintains levels of free tRNAs and 50S ribosomes.</text>
</comment>
<evidence type="ECO:0000256" key="5">
    <source>
        <dbReference type="ARBA" id="ARBA00038063"/>
    </source>
</evidence>
<feature type="binding site" evidence="8">
    <location>
        <position position="23"/>
    </location>
    <ligand>
        <name>tRNA</name>
        <dbReference type="ChEBI" id="CHEBI:17843"/>
    </ligand>
</feature>
<dbReference type="SUPFAM" id="SSF53178">
    <property type="entry name" value="Peptidyl-tRNA hydrolase-like"/>
    <property type="match status" value="1"/>
</dbReference>
<evidence type="ECO:0000256" key="8">
    <source>
        <dbReference type="HAMAP-Rule" id="MF_00083"/>
    </source>
</evidence>
<evidence type="ECO:0000313" key="12">
    <source>
        <dbReference type="Proteomes" id="UP000717364"/>
    </source>
</evidence>
<evidence type="ECO:0000313" key="11">
    <source>
        <dbReference type="EMBL" id="MBT9314236.1"/>
    </source>
</evidence>
<gene>
    <name evidence="8" type="primary">pth</name>
    <name evidence="11" type="ORF">IXB50_02225</name>
</gene>
<feature type="active site" description="Proton acceptor" evidence="8">
    <location>
        <position position="28"/>
    </location>
</feature>
<evidence type="ECO:0000256" key="4">
    <source>
        <dbReference type="ARBA" id="ARBA00022884"/>
    </source>
</evidence>
<comment type="caution">
    <text evidence="11">The sequence shown here is derived from an EMBL/GenBank/DDBJ whole genome shotgun (WGS) entry which is preliminary data.</text>
</comment>
<dbReference type="CDD" id="cd00462">
    <property type="entry name" value="PTH"/>
    <property type="match status" value="1"/>
</dbReference>
<dbReference type="EC" id="3.1.1.29" evidence="1 8"/>
<dbReference type="GO" id="GO:0000049">
    <property type="term" value="F:tRNA binding"/>
    <property type="evidence" value="ECO:0007669"/>
    <property type="project" value="UniProtKB-UniRule"/>
</dbReference>
<dbReference type="InterPro" id="IPR018171">
    <property type="entry name" value="Pept_tRNA_hydro_CS"/>
</dbReference>
<evidence type="ECO:0000256" key="9">
    <source>
        <dbReference type="RuleBase" id="RU000673"/>
    </source>
</evidence>
<evidence type="ECO:0000256" key="3">
    <source>
        <dbReference type="ARBA" id="ARBA00022801"/>
    </source>
</evidence>
<protein>
    <recommendedName>
        <fullName evidence="7 8">Peptidyl-tRNA hydrolase</fullName>
        <shortName evidence="8">Pth</shortName>
        <ecNumber evidence="1 8">3.1.1.29</ecNumber>
    </recommendedName>
</protein>